<evidence type="ECO:0000259" key="5">
    <source>
        <dbReference type="Pfam" id="PF10516"/>
    </source>
</evidence>
<dbReference type="InterPro" id="IPR019544">
    <property type="entry name" value="Tetratricopeptide_SHNi-TPR_dom"/>
</dbReference>
<proteinExistence type="predicted"/>
<feature type="compositionally biased region" description="Basic and acidic residues" evidence="4">
    <location>
        <begin position="397"/>
        <end position="408"/>
    </location>
</feature>
<dbReference type="Proteomes" id="UP001278766">
    <property type="component" value="Unassembled WGS sequence"/>
</dbReference>
<reference evidence="6" key="1">
    <citation type="journal article" date="2023" name="Mol. Phylogenet. Evol.">
        <title>Genome-scale phylogeny and comparative genomics of the fungal order Sordariales.</title>
        <authorList>
            <person name="Hensen N."/>
            <person name="Bonometti L."/>
            <person name="Westerberg I."/>
            <person name="Brannstrom I.O."/>
            <person name="Guillou S."/>
            <person name="Cros-Aarteil S."/>
            <person name="Calhoun S."/>
            <person name="Haridas S."/>
            <person name="Kuo A."/>
            <person name="Mondo S."/>
            <person name="Pangilinan J."/>
            <person name="Riley R."/>
            <person name="LaButti K."/>
            <person name="Andreopoulos B."/>
            <person name="Lipzen A."/>
            <person name="Chen C."/>
            <person name="Yan M."/>
            <person name="Daum C."/>
            <person name="Ng V."/>
            <person name="Clum A."/>
            <person name="Steindorff A."/>
            <person name="Ohm R.A."/>
            <person name="Martin F."/>
            <person name="Silar P."/>
            <person name="Natvig D.O."/>
            <person name="Lalanne C."/>
            <person name="Gautier V."/>
            <person name="Ament-Velasquez S.L."/>
            <person name="Kruys A."/>
            <person name="Hutchinson M.I."/>
            <person name="Powell A.J."/>
            <person name="Barry K."/>
            <person name="Miller A.N."/>
            <person name="Grigoriev I.V."/>
            <person name="Debuchy R."/>
            <person name="Gladieux P."/>
            <person name="Hiltunen Thoren M."/>
            <person name="Johannesson H."/>
        </authorList>
    </citation>
    <scope>NUCLEOTIDE SEQUENCE</scope>
    <source>
        <strain evidence="6">CBS 168.71</strain>
    </source>
</reference>
<dbReference type="Pfam" id="PF10516">
    <property type="entry name" value="SHNi-TPR"/>
    <property type="match status" value="1"/>
</dbReference>
<gene>
    <name evidence="6" type="ORF">B0H64DRAFT_390518</name>
</gene>
<dbReference type="EMBL" id="JAUEPN010000003">
    <property type="protein sequence ID" value="KAK3296851.1"/>
    <property type="molecule type" value="Genomic_DNA"/>
</dbReference>
<dbReference type="GO" id="GO:0005654">
    <property type="term" value="C:nucleoplasm"/>
    <property type="evidence" value="ECO:0007669"/>
    <property type="project" value="TreeGrafter"/>
</dbReference>
<evidence type="ECO:0000256" key="4">
    <source>
        <dbReference type="SAM" id="MobiDB-lite"/>
    </source>
</evidence>
<feature type="compositionally biased region" description="Low complexity" evidence="4">
    <location>
        <begin position="127"/>
        <end position="141"/>
    </location>
</feature>
<dbReference type="PANTHER" id="PTHR15081">
    <property type="entry name" value="NUCLEAR AUTOANTIGENIC SPERM PROTEIN NASP -RELATED"/>
    <property type="match status" value="1"/>
</dbReference>
<reference evidence="6" key="2">
    <citation type="submission" date="2023-06" db="EMBL/GenBank/DDBJ databases">
        <authorList>
            <consortium name="Lawrence Berkeley National Laboratory"/>
            <person name="Haridas S."/>
            <person name="Hensen N."/>
            <person name="Bonometti L."/>
            <person name="Westerberg I."/>
            <person name="Brannstrom I.O."/>
            <person name="Guillou S."/>
            <person name="Cros-Aarteil S."/>
            <person name="Calhoun S."/>
            <person name="Kuo A."/>
            <person name="Mondo S."/>
            <person name="Pangilinan J."/>
            <person name="Riley R."/>
            <person name="Labutti K."/>
            <person name="Andreopoulos B."/>
            <person name="Lipzen A."/>
            <person name="Chen C."/>
            <person name="Yanf M."/>
            <person name="Daum C."/>
            <person name="Ng V."/>
            <person name="Clum A."/>
            <person name="Steindorff A."/>
            <person name="Ohm R."/>
            <person name="Martin F."/>
            <person name="Silar P."/>
            <person name="Natvig D."/>
            <person name="Lalanne C."/>
            <person name="Gautier V."/>
            <person name="Ament-Velasquez S.L."/>
            <person name="Kruys A."/>
            <person name="Hutchinson M.I."/>
            <person name="Powell A.J."/>
            <person name="Barry K."/>
            <person name="Miller A.N."/>
            <person name="Grigoriev I.V."/>
            <person name="Debuchy R."/>
            <person name="Gladieux P."/>
            <person name="Thoren M.H."/>
            <person name="Johannesson H."/>
        </authorList>
    </citation>
    <scope>NUCLEOTIDE SEQUENCE</scope>
    <source>
        <strain evidence="6">CBS 168.71</strain>
    </source>
</reference>
<dbReference type="GO" id="GO:0042393">
    <property type="term" value="F:histone binding"/>
    <property type="evidence" value="ECO:0007669"/>
    <property type="project" value="TreeGrafter"/>
</dbReference>
<dbReference type="Gene3D" id="1.25.40.10">
    <property type="entry name" value="Tetratricopeptide repeat domain"/>
    <property type="match status" value="1"/>
</dbReference>
<dbReference type="GO" id="GO:0034080">
    <property type="term" value="P:CENP-A containing chromatin assembly"/>
    <property type="evidence" value="ECO:0007669"/>
    <property type="project" value="TreeGrafter"/>
</dbReference>
<dbReference type="PANTHER" id="PTHR15081:SF1">
    <property type="entry name" value="NUCLEAR AUTOANTIGENIC SPERM PROTEIN"/>
    <property type="match status" value="1"/>
</dbReference>
<organism evidence="6 7">
    <name type="scientific">Chaetomium fimeti</name>
    <dbReference type="NCBI Taxonomy" id="1854472"/>
    <lineage>
        <taxon>Eukaryota</taxon>
        <taxon>Fungi</taxon>
        <taxon>Dikarya</taxon>
        <taxon>Ascomycota</taxon>
        <taxon>Pezizomycotina</taxon>
        <taxon>Sordariomycetes</taxon>
        <taxon>Sordariomycetidae</taxon>
        <taxon>Sordariales</taxon>
        <taxon>Chaetomiaceae</taxon>
        <taxon>Chaetomium</taxon>
    </lineage>
</organism>
<feature type="compositionally biased region" description="Low complexity" evidence="4">
    <location>
        <begin position="105"/>
        <end position="120"/>
    </location>
</feature>
<feature type="domain" description="Tetratricopeptide SHNi-TPR" evidence="5">
    <location>
        <begin position="241"/>
        <end position="278"/>
    </location>
</feature>
<feature type="compositionally biased region" description="Basic and acidic residues" evidence="4">
    <location>
        <begin position="418"/>
        <end position="440"/>
    </location>
</feature>
<feature type="compositionally biased region" description="Acidic residues" evidence="4">
    <location>
        <begin position="163"/>
        <end position="188"/>
    </location>
</feature>
<dbReference type="InterPro" id="IPR051730">
    <property type="entry name" value="NASP-like"/>
</dbReference>
<protein>
    <recommendedName>
        <fullName evidence="5">Tetratricopeptide SHNi-TPR domain-containing protein</fullName>
    </recommendedName>
</protein>
<feature type="region of interest" description="Disordered" evidence="4">
    <location>
        <begin position="90"/>
        <end position="189"/>
    </location>
</feature>
<keyword evidence="1" id="KW-0677">Repeat</keyword>
<sequence length="440" mass="47718">MATPTPTTGTSTPLQLNPEETTKSLRVSLADLSAKAAALYAHKQYEDASEVYAQAAEMQAEMNGEMSPENAEILFLYGRALFKVGQSRSDVLGGKAPEAKKQPKPAKAAASKNGGAPATASKKDGAAETVGGAAAAQGAENQENEEPQPEQKKALFQFQGDENFTDSEEEEGDEEGEGEEEEEEEDDLAVAFEILDLARLLFNKRLEDVQAEDEAQQGKGKEVAETGSDSVAIKHIKERLADTHDLLAEISLENERYPSAITDSRASLKYKEELYPFESEIIAEAYFKLSLALEFASTTKAADDTTGGGEAENIDQGLRDEAASALEAAINSTKLKLQNKEVELATLHNPDDNEATRRQITDVKEVLADMEQRLVDLRKPPVDINAALGIPPAPKPEVSEEVKQKAKDLSGLVRKKRKAEDMKPEEGEAKKVREGDVDLS</sequence>
<evidence type="ECO:0000313" key="6">
    <source>
        <dbReference type="EMBL" id="KAK3296851.1"/>
    </source>
</evidence>
<keyword evidence="7" id="KW-1185">Reference proteome</keyword>
<keyword evidence="2" id="KW-0802">TPR repeat</keyword>
<evidence type="ECO:0000256" key="3">
    <source>
        <dbReference type="SAM" id="Coils"/>
    </source>
</evidence>
<dbReference type="GO" id="GO:0006335">
    <property type="term" value="P:DNA replication-dependent chromatin assembly"/>
    <property type="evidence" value="ECO:0007669"/>
    <property type="project" value="TreeGrafter"/>
</dbReference>
<dbReference type="RefSeq" id="XP_062660365.1">
    <property type="nucleotide sequence ID" value="XM_062803408.1"/>
</dbReference>
<evidence type="ECO:0000313" key="7">
    <source>
        <dbReference type="Proteomes" id="UP001278766"/>
    </source>
</evidence>
<accession>A0AAE0LT63</accession>
<dbReference type="InterPro" id="IPR011990">
    <property type="entry name" value="TPR-like_helical_dom_sf"/>
</dbReference>
<evidence type="ECO:0000256" key="1">
    <source>
        <dbReference type="ARBA" id="ARBA00022737"/>
    </source>
</evidence>
<dbReference type="SUPFAM" id="SSF48452">
    <property type="entry name" value="TPR-like"/>
    <property type="match status" value="1"/>
</dbReference>
<comment type="caution">
    <text evidence="6">The sequence shown here is derived from an EMBL/GenBank/DDBJ whole genome shotgun (WGS) entry which is preliminary data.</text>
</comment>
<feature type="region of interest" description="Disordered" evidence="4">
    <location>
        <begin position="388"/>
        <end position="440"/>
    </location>
</feature>
<name>A0AAE0LT63_9PEZI</name>
<feature type="region of interest" description="Disordered" evidence="4">
    <location>
        <begin position="1"/>
        <end position="22"/>
    </location>
</feature>
<dbReference type="GeneID" id="87840356"/>
<feature type="compositionally biased region" description="Low complexity" evidence="4">
    <location>
        <begin position="1"/>
        <end position="13"/>
    </location>
</feature>
<feature type="coiled-coil region" evidence="3">
    <location>
        <begin position="323"/>
        <end position="373"/>
    </location>
</feature>
<keyword evidence="3" id="KW-0175">Coiled coil</keyword>
<dbReference type="AlphaFoldDB" id="A0AAE0LT63"/>
<evidence type="ECO:0000256" key="2">
    <source>
        <dbReference type="ARBA" id="ARBA00022803"/>
    </source>
</evidence>